<accession>A0A218Y1U2</accession>
<proteinExistence type="predicted"/>
<feature type="compositionally biased region" description="Basic and acidic residues" evidence="1">
    <location>
        <begin position="27"/>
        <end position="36"/>
    </location>
</feature>
<evidence type="ECO:0000313" key="2">
    <source>
        <dbReference type="EMBL" id="OWM91265.1"/>
    </source>
</evidence>
<comment type="caution">
    <text evidence="2">The sequence shown here is derived from an EMBL/GenBank/DDBJ whole genome shotgun (WGS) entry which is preliminary data.</text>
</comment>
<name>A0A218Y1U2_PUNGR</name>
<reference evidence="3" key="1">
    <citation type="journal article" date="2017" name="Plant J.">
        <title>The pomegranate (Punica granatum L.) genome and the genomics of punicalagin biosynthesis.</title>
        <authorList>
            <person name="Qin G."/>
            <person name="Xu C."/>
            <person name="Ming R."/>
            <person name="Tang H."/>
            <person name="Guyot R."/>
            <person name="Kramer E.M."/>
            <person name="Hu Y."/>
            <person name="Yi X."/>
            <person name="Qi Y."/>
            <person name="Xu X."/>
            <person name="Gao Z."/>
            <person name="Pan H."/>
            <person name="Jian J."/>
            <person name="Tian Y."/>
            <person name="Yue Z."/>
            <person name="Xu Y."/>
        </authorList>
    </citation>
    <scope>NUCLEOTIDE SEQUENCE [LARGE SCALE GENOMIC DNA]</scope>
    <source>
        <strain evidence="3">cv. Dabenzi</strain>
    </source>
</reference>
<dbReference type="Proteomes" id="UP000197138">
    <property type="component" value="Unassembled WGS sequence"/>
</dbReference>
<evidence type="ECO:0000313" key="3">
    <source>
        <dbReference type="Proteomes" id="UP000197138"/>
    </source>
</evidence>
<organism evidence="2 3">
    <name type="scientific">Punica granatum</name>
    <name type="common">Pomegranate</name>
    <dbReference type="NCBI Taxonomy" id="22663"/>
    <lineage>
        <taxon>Eukaryota</taxon>
        <taxon>Viridiplantae</taxon>
        <taxon>Streptophyta</taxon>
        <taxon>Embryophyta</taxon>
        <taxon>Tracheophyta</taxon>
        <taxon>Spermatophyta</taxon>
        <taxon>Magnoliopsida</taxon>
        <taxon>eudicotyledons</taxon>
        <taxon>Gunneridae</taxon>
        <taxon>Pentapetalae</taxon>
        <taxon>rosids</taxon>
        <taxon>malvids</taxon>
        <taxon>Myrtales</taxon>
        <taxon>Lythraceae</taxon>
        <taxon>Punica</taxon>
    </lineage>
</organism>
<gene>
    <name evidence="2" type="ORF">CDL15_Pgr000209</name>
</gene>
<feature type="compositionally biased region" description="Basic residues" evidence="1">
    <location>
        <begin position="17"/>
        <end position="26"/>
    </location>
</feature>
<sequence length="112" mass="12050">MAGLLGGWAATCVRPERRNRRLAKKKNNNETEEKEGFGSGRPSDSGGGERRTGGRTRSQGSRGEGERESSGVGCPDEPRAKSVRDPKVAGELGAKKSRGREGVREPRDSRLS</sequence>
<evidence type="ECO:0000256" key="1">
    <source>
        <dbReference type="SAM" id="MobiDB-lite"/>
    </source>
</evidence>
<protein>
    <submittedName>
        <fullName evidence="2">Uncharacterized protein</fullName>
    </submittedName>
</protein>
<feature type="compositionally biased region" description="Basic and acidic residues" evidence="1">
    <location>
        <begin position="76"/>
        <end position="88"/>
    </location>
</feature>
<dbReference type="EMBL" id="MTKT01000299">
    <property type="protein sequence ID" value="OWM91265.1"/>
    <property type="molecule type" value="Genomic_DNA"/>
</dbReference>
<feature type="region of interest" description="Disordered" evidence="1">
    <location>
        <begin position="1"/>
        <end position="112"/>
    </location>
</feature>
<dbReference type="AlphaFoldDB" id="A0A218Y1U2"/>
<feature type="compositionally biased region" description="Basic and acidic residues" evidence="1">
    <location>
        <begin position="99"/>
        <end position="112"/>
    </location>
</feature>